<name>A0A1M6WYV0_9RHOB</name>
<dbReference type="Gene3D" id="3.40.50.150">
    <property type="entry name" value="Vaccinia Virus protein VP39"/>
    <property type="match status" value="1"/>
</dbReference>
<evidence type="ECO:0000313" key="2">
    <source>
        <dbReference type="EMBL" id="SHK98821.1"/>
    </source>
</evidence>
<sequence length="199" mass="21892">MWEERFATPDYVFGRAPAVFLTDHVDLLTPGATALSVADGEGRNSVFMARRGMRVTVLEYAPSAIAKAKALAEESGVEVTFRQVDVLAHDWPDTYDLVAGIFIQFVGPKDRAVLFDGMKRSVAPGGLIMLHGYTPKQIEFGTGGPSDPANMYTEEILRDAFDGWDILECRAYERELREGKGHAGRSALIDLVARRPEDG</sequence>
<dbReference type="CDD" id="cd02440">
    <property type="entry name" value="AdoMet_MTases"/>
    <property type="match status" value="1"/>
</dbReference>
<feature type="domain" description="Methyltransferase" evidence="1">
    <location>
        <begin position="35"/>
        <end position="126"/>
    </location>
</feature>
<keyword evidence="2" id="KW-0489">Methyltransferase</keyword>
<dbReference type="RefSeq" id="WP_073031726.1">
    <property type="nucleotide sequence ID" value="NZ_BMLR01000001.1"/>
</dbReference>
<dbReference type="InterPro" id="IPR041698">
    <property type="entry name" value="Methyltransf_25"/>
</dbReference>
<dbReference type="Proteomes" id="UP000183974">
    <property type="component" value="Unassembled WGS sequence"/>
</dbReference>
<evidence type="ECO:0000259" key="1">
    <source>
        <dbReference type="Pfam" id="PF13649"/>
    </source>
</evidence>
<organism evidence="2 3">
    <name type="scientific">Roseovarius pacificus</name>
    <dbReference type="NCBI Taxonomy" id="337701"/>
    <lineage>
        <taxon>Bacteria</taxon>
        <taxon>Pseudomonadati</taxon>
        <taxon>Pseudomonadota</taxon>
        <taxon>Alphaproteobacteria</taxon>
        <taxon>Rhodobacterales</taxon>
        <taxon>Roseobacteraceae</taxon>
        <taxon>Roseovarius</taxon>
    </lineage>
</organism>
<keyword evidence="3" id="KW-1185">Reference proteome</keyword>
<dbReference type="AlphaFoldDB" id="A0A1M6WYV0"/>
<dbReference type="STRING" id="337701.SAMN05444398_101206"/>
<proteinExistence type="predicted"/>
<reference evidence="2 3" key="1">
    <citation type="submission" date="2016-11" db="EMBL/GenBank/DDBJ databases">
        <authorList>
            <person name="Jaros S."/>
            <person name="Januszkiewicz K."/>
            <person name="Wedrychowicz H."/>
        </authorList>
    </citation>
    <scope>NUCLEOTIDE SEQUENCE [LARGE SCALE GENOMIC DNA]</scope>
    <source>
        <strain evidence="2 3">DSM 29589</strain>
    </source>
</reference>
<dbReference type="Pfam" id="PF13649">
    <property type="entry name" value="Methyltransf_25"/>
    <property type="match status" value="1"/>
</dbReference>
<evidence type="ECO:0000313" key="3">
    <source>
        <dbReference type="Proteomes" id="UP000183974"/>
    </source>
</evidence>
<dbReference type="OrthoDB" id="9786503at2"/>
<dbReference type="EMBL" id="FRBR01000001">
    <property type="protein sequence ID" value="SHK98821.1"/>
    <property type="molecule type" value="Genomic_DNA"/>
</dbReference>
<dbReference type="SUPFAM" id="SSF53335">
    <property type="entry name" value="S-adenosyl-L-methionine-dependent methyltransferases"/>
    <property type="match status" value="1"/>
</dbReference>
<keyword evidence="2" id="KW-0808">Transferase</keyword>
<gene>
    <name evidence="2" type="ORF">SAMN05444398_101206</name>
</gene>
<dbReference type="GO" id="GO:0008168">
    <property type="term" value="F:methyltransferase activity"/>
    <property type="evidence" value="ECO:0007669"/>
    <property type="project" value="UniProtKB-KW"/>
</dbReference>
<accession>A0A1M6WYV0</accession>
<protein>
    <submittedName>
        <fullName evidence="2">Methyltransferase domain-containing protein</fullName>
    </submittedName>
</protein>
<dbReference type="GO" id="GO:0032259">
    <property type="term" value="P:methylation"/>
    <property type="evidence" value="ECO:0007669"/>
    <property type="project" value="UniProtKB-KW"/>
</dbReference>
<dbReference type="InterPro" id="IPR029063">
    <property type="entry name" value="SAM-dependent_MTases_sf"/>
</dbReference>